<accession>A0ABS9Q751</accession>
<dbReference type="PRINTS" id="PR01036">
    <property type="entry name" value="TCRTETB"/>
</dbReference>
<keyword evidence="2" id="KW-0813">Transport</keyword>
<proteinExistence type="predicted"/>
<dbReference type="CDD" id="cd17502">
    <property type="entry name" value="MFS_Azr1_MDR_like"/>
    <property type="match status" value="1"/>
</dbReference>
<dbReference type="Gene3D" id="1.20.1250.20">
    <property type="entry name" value="MFS general substrate transporter like domains"/>
    <property type="match status" value="1"/>
</dbReference>
<feature type="transmembrane region" description="Helical" evidence="7">
    <location>
        <begin position="149"/>
        <end position="168"/>
    </location>
</feature>
<keyword evidence="5 7" id="KW-1133">Transmembrane helix</keyword>
<dbReference type="InterPro" id="IPR020846">
    <property type="entry name" value="MFS_dom"/>
</dbReference>
<keyword evidence="10" id="KW-1185">Reference proteome</keyword>
<evidence type="ECO:0000313" key="10">
    <source>
        <dbReference type="Proteomes" id="UP001521931"/>
    </source>
</evidence>
<evidence type="ECO:0000256" key="6">
    <source>
        <dbReference type="ARBA" id="ARBA00023136"/>
    </source>
</evidence>
<feature type="transmembrane region" description="Helical" evidence="7">
    <location>
        <begin position="213"/>
        <end position="232"/>
    </location>
</feature>
<feature type="transmembrane region" description="Helical" evidence="7">
    <location>
        <begin position="180"/>
        <end position="201"/>
    </location>
</feature>
<protein>
    <submittedName>
        <fullName evidence="9">MFS transporter</fullName>
    </submittedName>
</protein>
<dbReference type="NCBIfam" id="TIGR00711">
    <property type="entry name" value="efflux_EmrB"/>
    <property type="match status" value="1"/>
</dbReference>
<feature type="transmembrane region" description="Helical" evidence="7">
    <location>
        <begin position="282"/>
        <end position="307"/>
    </location>
</feature>
<feature type="transmembrane region" description="Helical" evidence="7">
    <location>
        <begin position="373"/>
        <end position="394"/>
    </location>
</feature>
<organism evidence="9 10">
    <name type="scientific">Arsenicicoccus bolidensis</name>
    <dbReference type="NCBI Taxonomy" id="229480"/>
    <lineage>
        <taxon>Bacteria</taxon>
        <taxon>Bacillati</taxon>
        <taxon>Actinomycetota</taxon>
        <taxon>Actinomycetes</taxon>
        <taxon>Micrococcales</taxon>
        <taxon>Intrasporangiaceae</taxon>
        <taxon>Arsenicicoccus</taxon>
    </lineage>
</organism>
<comment type="caution">
    <text evidence="9">The sequence shown here is derived from an EMBL/GenBank/DDBJ whole genome shotgun (WGS) entry which is preliminary data.</text>
</comment>
<dbReference type="Proteomes" id="UP001521931">
    <property type="component" value="Unassembled WGS sequence"/>
</dbReference>
<keyword evidence="4 7" id="KW-0812">Transmembrane</keyword>
<dbReference type="InterPro" id="IPR004638">
    <property type="entry name" value="EmrB-like"/>
</dbReference>
<feature type="transmembrane region" description="Helical" evidence="7">
    <location>
        <begin position="238"/>
        <end position="261"/>
    </location>
</feature>
<evidence type="ECO:0000256" key="2">
    <source>
        <dbReference type="ARBA" id="ARBA00022448"/>
    </source>
</evidence>
<feature type="transmembrane region" description="Helical" evidence="7">
    <location>
        <begin position="415"/>
        <end position="434"/>
    </location>
</feature>
<evidence type="ECO:0000313" key="9">
    <source>
        <dbReference type="EMBL" id="MCG7323692.1"/>
    </source>
</evidence>
<feature type="domain" description="Major facilitator superfamily (MFS) profile" evidence="8">
    <location>
        <begin position="23"/>
        <end position="541"/>
    </location>
</feature>
<dbReference type="InterPro" id="IPR036259">
    <property type="entry name" value="MFS_trans_sf"/>
</dbReference>
<evidence type="ECO:0000256" key="5">
    <source>
        <dbReference type="ARBA" id="ARBA00022989"/>
    </source>
</evidence>
<dbReference type="RefSeq" id="WP_029210122.1">
    <property type="nucleotide sequence ID" value="NZ_JAKRCV010000097.1"/>
</dbReference>
<evidence type="ECO:0000259" key="8">
    <source>
        <dbReference type="PROSITE" id="PS50850"/>
    </source>
</evidence>
<sequence length="627" mass="66139">MASTTPASPAASGELSHKQIVTIILGLMAGMFLAALDQNVVGTAIKTIADDLHGLDQQVWVTTAYLITSTISTPIYGKLSDIYGRKRFYLAAITIFVAGSLLCTIPQTMYQLAGARAVQGLGAGGLMSLALAIIGDVVPPRERAKYQGYFLAVFGTSSVIGPVLGGFFAERDSILGLAGWRWIFFMNVPIGLIAFAAVMATLHLNHTPRKARIDWAGATTIIVGLVPLLLVAEQGRTWGWTSAASLACFAIGLAGIAAFIWSEARAGDDALIPLRIFRNRTIVISLTGGFVIGAGMFGGMMSIPLYLQIVHGSSPTTSGLQMLPMVVGMMLASIVSGQLMSKTGRIKIFPLIGVTLMTIVLFALSRITADSSLTWVMTLMFFFGLGLGNTMQPLTLAVQAAVEPREMGMATSSATFFRQIGGTLGVAIFLSVLFNSLGDSIKDAFTSAAKDPSFLAALRDPAVSAYSPESAGLVKGMASGQGASGLGNVGADSSIIDKLHPALSHPIKAGFATSMDHVFLLGAIVCGIGVLVLAFLPNVVLSNQSAQAAMAAQRAKSDRGLLPLGDDASESDKRLHDSLEKFLLDAAAFETGGHTFDELQDTWDHLEDHQLDPHRKGRHRASDPATH</sequence>
<evidence type="ECO:0000256" key="4">
    <source>
        <dbReference type="ARBA" id="ARBA00022692"/>
    </source>
</evidence>
<dbReference type="Pfam" id="PF07690">
    <property type="entry name" value="MFS_1"/>
    <property type="match status" value="1"/>
</dbReference>
<keyword evidence="3" id="KW-1003">Cell membrane</keyword>
<evidence type="ECO:0000256" key="1">
    <source>
        <dbReference type="ARBA" id="ARBA00004651"/>
    </source>
</evidence>
<feature type="transmembrane region" description="Helical" evidence="7">
    <location>
        <begin position="20"/>
        <end position="36"/>
    </location>
</feature>
<dbReference type="Gene3D" id="1.20.1720.10">
    <property type="entry name" value="Multidrug resistance protein D"/>
    <property type="match status" value="1"/>
</dbReference>
<feature type="transmembrane region" description="Helical" evidence="7">
    <location>
        <begin position="518"/>
        <end position="541"/>
    </location>
</feature>
<dbReference type="EMBL" id="JAKRCV010000097">
    <property type="protein sequence ID" value="MCG7323692.1"/>
    <property type="molecule type" value="Genomic_DNA"/>
</dbReference>
<feature type="transmembrane region" description="Helical" evidence="7">
    <location>
        <begin position="348"/>
        <end position="367"/>
    </location>
</feature>
<feature type="transmembrane region" description="Helical" evidence="7">
    <location>
        <begin position="88"/>
        <end position="110"/>
    </location>
</feature>
<evidence type="ECO:0000256" key="3">
    <source>
        <dbReference type="ARBA" id="ARBA00022475"/>
    </source>
</evidence>
<dbReference type="InterPro" id="IPR011701">
    <property type="entry name" value="MFS"/>
</dbReference>
<gene>
    <name evidence="9" type="ORF">MHL29_17615</name>
</gene>
<evidence type="ECO:0000256" key="7">
    <source>
        <dbReference type="SAM" id="Phobius"/>
    </source>
</evidence>
<comment type="subcellular location">
    <subcellularLocation>
        <location evidence="1">Cell membrane</location>
        <topology evidence="1">Multi-pass membrane protein</topology>
    </subcellularLocation>
</comment>
<keyword evidence="6 7" id="KW-0472">Membrane</keyword>
<dbReference type="SUPFAM" id="SSF103473">
    <property type="entry name" value="MFS general substrate transporter"/>
    <property type="match status" value="1"/>
</dbReference>
<dbReference type="PANTHER" id="PTHR23501:SF197">
    <property type="entry name" value="COMD"/>
    <property type="match status" value="1"/>
</dbReference>
<feature type="transmembrane region" description="Helical" evidence="7">
    <location>
        <begin position="319"/>
        <end position="336"/>
    </location>
</feature>
<feature type="transmembrane region" description="Helical" evidence="7">
    <location>
        <begin position="116"/>
        <end position="137"/>
    </location>
</feature>
<reference evidence="9 10" key="1">
    <citation type="submission" date="2022-02" db="EMBL/GenBank/DDBJ databases">
        <title>Uncovering new skin microbiome diversity through culturing and metagenomics.</title>
        <authorList>
            <person name="Conlan S."/>
            <person name="Deming C."/>
            <person name="Nisc Comparative Sequencing Program N."/>
            <person name="Segre J.A."/>
        </authorList>
    </citation>
    <scope>NUCLEOTIDE SEQUENCE [LARGE SCALE GENOMIC DNA]</scope>
    <source>
        <strain evidence="9 10">ACRQZ</strain>
    </source>
</reference>
<dbReference type="PROSITE" id="PS50850">
    <property type="entry name" value="MFS"/>
    <property type="match status" value="1"/>
</dbReference>
<name>A0ABS9Q751_9MICO</name>
<dbReference type="PANTHER" id="PTHR23501">
    <property type="entry name" value="MAJOR FACILITATOR SUPERFAMILY"/>
    <property type="match status" value="1"/>
</dbReference>